<evidence type="ECO:0000313" key="1">
    <source>
        <dbReference type="EMBL" id="GIF73320.1"/>
    </source>
</evidence>
<evidence type="ECO:0000313" key="2">
    <source>
        <dbReference type="Proteomes" id="UP000604117"/>
    </source>
</evidence>
<accession>A0ABQ4CPV5</accession>
<dbReference type="RefSeq" id="WP_203713202.1">
    <property type="nucleotide sequence ID" value="NZ_BONE01000020.1"/>
</dbReference>
<reference evidence="1 2" key="1">
    <citation type="submission" date="2021-01" db="EMBL/GenBank/DDBJ databases">
        <title>Whole genome shotgun sequence of Asanoa siamensis NBRC 107932.</title>
        <authorList>
            <person name="Komaki H."/>
            <person name="Tamura T."/>
        </authorList>
    </citation>
    <scope>NUCLEOTIDE SEQUENCE [LARGE SCALE GENOMIC DNA]</scope>
    <source>
        <strain evidence="1 2">NBRC 107932</strain>
    </source>
</reference>
<organism evidence="1 2">
    <name type="scientific">Asanoa siamensis</name>
    <dbReference type="NCBI Taxonomy" id="926357"/>
    <lineage>
        <taxon>Bacteria</taxon>
        <taxon>Bacillati</taxon>
        <taxon>Actinomycetota</taxon>
        <taxon>Actinomycetes</taxon>
        <taxon>Micromonosporales</taxon>
        <taxon>Micromonosporaceae</taxon>
        <taxon>Asanoa</taxon>
    </lineage>
</organism>
<name>A0ABQ4CPV5_9ACTN</name>
<protein>
    <submittedName>
        <fullName evidence="1">Uncharacterized protein</fullName>
    </submittedName>
</protein>
<sequence length="122" mass="13429">MTGDEGREALARELRRLTLPELVDVLRRVLPGYGDREAGYGLTSMLVLAEATRADANVPRMPDEPPVTLEMVAWPDRDYYEGGFGPEPDLYEQGTCRTCGVDVTSTAKRAFCPTCGEVCELT</sequence>
<dbReference type="Proteomes" id="UP000604117">
    <property type="component" value="Unassembled WGS sequence"/>
</dbReference>
<gene>
    <name evidence="1" type="ORF">Asi02nite_28380</name>
</gene>
<proteinExistence type="predicted"/>
<comment type="caution">
    <text evidence="1">The sequence shown here is derived from an EMBL/GenBank/DDBJ whole genome shotgun (WGS) entry which is preliminary data.</text>
</comment>
<keyword evidence="2" id="KW-1185">Reference proteome</keyword>
<dbReference type="EMBL" id="BONE01000020">
    <property type="protein sequence ID" value="GIF73320.1"/>
    <property type="molecule type" value="Genomic_DNA"/>
</dbReference>